<evidence type="ECO:0000313" key="3">
    <source>
        <dbReference type="Proteomes" id="UP000316095"/>
    </source>
</evidence>
<dbReference type="Proteomes" id="UP000316095">
    <property type="component" value="Unassembled WGS sequence"/>
</dbReference>
<protein>
    <submittedName>
        <fullName evidence="2">Transposase IS200 like protein</fullName>
    </submittedName>
</protein>
<dbReference type="GO" id="GO:0006313">
    <property type="term" value="P:DNA transposition"/>
    <property type="evidence" value="ECO:0007669"/>
    <property type="project" value="InterPro"/>
</dbReference>
<dbReference type="Gene3D" id="3.30.70.1290">
    <property type="entry name" value="Transposase IS200-like"/>
    <property type="match status" value="1"/>
</dbReference>
<dbReference type="InterPro" id="IPR002686">
    <property type="entry name" value="Transposase_17"/>
</dbReference>
<dbReference type="SUPFAM" id="SSF143422">
    <property type="entry name" value="Transposase IS200-like"/>
    <property type="match status" value="1"/>
</dbReference>
<dbReference type="NCBIfam" id="NF047646">
    <property type="entry name" value="REP_Tyr_transpos"/>
    <property type="match status" value="1"/>
</dbReference>
<dbReference type="SMART" id="SM01321">
    <property type="entry name" value="Y1_Tnp"/>
    <property type="match status" value="1"/>
</dbReference>
<dbReference type="EMBL" id="SJPG01000001">
    <property type="protein sequence ID" value="TWT64222.1"/>
    <property type="molecule type" value="Genomic_DNA"/>
</dbReference>
<sequence length="187" mass="21973">MNQKRIHRINIHEPGHAHELTYSCYHRYPFLKAERCCQWLADSIANARQKYQFHLWAYVFMPDHVHMIISPNKEFTDLSTIRKAIKQPVGQLAIEYLIQHSPEWLPKITRSRGKKSERLFWQSGGGYDRNIVTSKSLLSMIDYIHANPVRKGLVKQASEWKWSSASWYLNSIDGPLSIDPIPKDWLE</sequence>
<dbReference type="RefSeq" id="WP_146505952.1">
    <property type="nucleotide sequence ID" value="NZ_SJPG01000001.1"/>
</dbReference>
<dbReference type="OrthoDB" id="9794403at2"/>
<dbReference type="GO" id="GO:0043565">
    <property type="term" value="F:sequence-specific DNA binding"/>
    <property type="evidence" value="ECO:0007669"/>
    <property type="project" value="TreeGrafter"/>
</dbReference>
<organism evidence="2 3">
    <name type="scientific">Rubinisphaera italica</name>
    <dbReference type="NCBI Taxonomy" id="2527969"/>
    <lineage>
        <taxon>Bacteria</taxon>
        <taxon>Pseudomonadati</taxon>
        <taxon>Planctomycetota</taxon>
        <taxon>Planctomycetia</taxon>
        <taxon>Planctomycetales</taxon>
        <taxon>Planctomycetaceae</taxon>
        <taxon>Rubinisphaera</taxon>
    </lineage>
</organism>
<keyword evidence="3" id="KW-1185">Reference proteome</keyword>
<accession>A0A5C5XR73</accession>
<dbReference type="Pfam" id="PF01797">
    <property type="entry name" value="Y1_Tnp"/>
    <property type="match status" value="1"/>
</dbReference>
<dbReference type="PANTHER" id="PTHR36966">
    <property type="entry name" value="REP-ASSOCIATED TYROSINE TRANSPOSASE"/>
    <property type="match status" value="1"/>
</dbReference>
<dbReference type="GO" id="GO:0004803">
    <property type="term" value="F:transposase activity"/>
    <property type="evidence" value="ECO:0007669"/>
    <property type="project" value="InterPro"/>
</dbReference>
<dbReference type="InterPro" id="IPR052715">
    <property type="entry name" value="RAYT_transposase"/>
</dbReference>
<evidence type="ECO:0000313" key="2">
    <source>
        <dbReference type="EMBL" id="TWT64222.1"/>
    </source>
</evidence>
<dbReference type="AlphaFoldDB" id="A0A5C5XR73"/>
<dbReference type="InterPro" id="IPR036515">
    <property type="entry name" value="Transposase_17_sf"/>
</dbReference>
<name>A0A5C5XR73_9PLAN</name>
<reference evidence="2 3" key="1">
    <citation type="submission" date="2019-02" db="EMBL/GenBank/DDBJ databases">
        <title>Deep-cultivation of Planctomycetes and their phenomic and genomic characterization uncovers novel biology.</title>
        <authorList>
            <person name="Wiegand S."/>
            <person name="Jogler M."/>
            <person name="Boedeker C."/>
            <person name="Pinto D."/>
            <person name="Vollmers J."/>
            <person name="Rivas-Marin E."/>
            <person name="Kohn T."/>
            <person name="Peeters S.H."/>
            <person name="Heuer A."/>
            <person name="Rast P."/>
            <person name="Oberbeckmann S."/>
            <person name="Bunk B."/>
            <person name="Jeske O."/>
            <person name="Meyerdierks A."/>
            <person name="Storesund J.E."/>
            <person name="Kallscheuer N."/>
            <person name="Luecker S."/>
            <person name="Lage O.M."/>
            <person name="Pohl T."/>
            <person name="Merkel B.J."/>
            <person name="Hornburger P."/>
            <person name="Mueller R.-W."/>
            <person name="Bruemmer F."/>
            <person name="Labrenz M."/>
            <person name="Spormann A.M."/>
            <person name="Op Den Camp H."/>
            <person name="Overmann J."/>
            <person name="Amann R."/>
            <person name="Jetten M.S.M."/>
            <person name="Mascher T."/>
            <person name="Medema M.H."/>
            <person name="Devos D.P."/>
            <person name="Kaster A.-K."/>
            <person name="Ovreas L."/>
            <person name="Rohde M."/>
            <person name="Galperin M.Y."/>
            <person name="Jogler C."/>
        </authorList>
    </citation>
    <scope>NUCLEOTIDE SEQUENCE [LARGE SCALE GENOMIC DNA]</scope>
    <source>
        <strain evidence="2 3">Pan54</strain>
    </source>
</reference>
<gene>
    <name evidence="2" type="ORF">Pan54_49830</name>
</gene>
<comment type="caution">
    <text evidence="2">The sequence shown here is derived from an EMBL/GenBank/DDBJ whole genome shotgun (WGS) entry which is preliminary data.</text>
</comment>
<feature type="domain" description="Transposase IS200-like" evidence="1">
    <location>
        <begin position="13"/>
        <end position="147"/>
    </location>
</feature>
<dbReference type="PANTHER" id="PTHR36966:SF1">
    <property type="entry name" value="REP-ASSOCIATED TYROSINE TRANSPOSASE"/>
    <property type="match status" value="1"/>
</dbReference>
<proteinExistence type="predicted"/>
<evidence type="ECO:0000259" key="1">
    <source>
        <dbReference type="SMART" id="SM01321"/>
    </source>
</evidence>